<dbReference type="Gene3D" id="3.50.30.50">
    <property type="entry name" value="Putative cyclase"/>
    <property type="match status" value="1"/>
</dbReference>
<evidence type="ECO:0000256" key="1">
    <source>
        <dbReference type="ARBA" id="ARBA00007865"/>
    </source>
</evidence>
<dbReference type="InterPro" id="IPR007325">
    <property type="entry name" value="KFase/CYL"/>
</dbReference>
<evidence type="ECO:0008006" key="4">
    <source>
        <dbReference type="Google" id="ProtNLM"/>
    </source>
</evidence>
<evidence type="ECO:0000313" key="2">
    <source>
        <dbReference type="EMBL" id="KAG0650111.1"/>
    </source>
</evidence>
<dbReference type="Pfam" id="PF04199">
    <property type="entry name" value="Cyclase"/>
    <property type="match status" value="1"/>
</dbReference>
<comment type="caution">
    <text evidence="2">The sequence shown here is derived from an EMBL/GenBank/DDBJ whole genome shotgun (WGS) entry which is preliminary data.</text>
</comment>
<dbReference type="OrthoDB" id="5396at2759"/>
<dbReference type="PANTHER" id="PTHR34861">
    <property type="match status" value="1"/>
</dbReference>
<dbReference type="PANTHER" id="PTHR34861:SF11">
    <property type="entry name" value="CYCLASE"/>
    <property type="match status" value="1"/>
</dbReference>
<name>A0A9P6VKW8_9HELO</name>
<proteinExistence type="inferred from homology"/>
<dbReference type="SUPFAM" id="SSF102198">
    <property type="entry name" value="Putative cyclase"/>
    <property type="match status" value="1"/>
</dbReference>
<comment type="similarity">
    <text evidence="1">Belongs to the Cyclase 1 superfamily.</text>
</comment>
<gene>
    <name evidence="2" type="ORF">D0Z07_3398</name>
</gene>
<dbReference type="AlphaFoldDB" id="A0A9P6VKW8"/>
<keyword evidence="3" id="KW-1185">Reference proteome</keyword>
<protein>
    <recommendedName>
        <fullName evidence="4">Cyclase</fullName>
    </recommendedName>
</protein>
<evidence type="ECO:0000313" key="3">
    <source>
        <dbReference type="Proteomes" id="UP000785200"/>
    </source>
</evidence>
<dbReference type="InterPro" id="IPR037175">
    <property type="entry name" value="KFase_sf"/>
</dbReference>
<dbReference type="Proteomes" id="UP000785200">
    <property type="component" value="Unassembled WGS sequence"/>
</dbReference>
<dbReference type="GO" id="GO:0004061">
    <property type="term" value="F:arylformamidase activity"/>
    <property type="evidence" value="ECO:0007669"/>
    <property type="project" value="InterPro"/>
</dbReference>
<dbReference type="GO" id="GO:0019441">
    <property type="term" value="P:L-tryptophan catabolic process to kynurenine"/>
    <property type="evidence" value="ECO:0007669"/>
    <property type="project" value="InterPro"/>
</dbReference>
<organism evidence="2 3">
    <name type="scientific">Hyphodiscus hymeniophilus</name>
    <dbReference type="NCBI Taxonomy" id="353542"/>
    <lineage>
        <taxon>Eukaryota</taxon>
        <taxon>Fungi</taxon>
        <taxon>Dikarya</taxon>
        <taxon>Ascomycota</taxon>
        <taxon>Pezizomycotina</taxon>
        <taxon>Leotiomycetes</taxon>
        <taxon>Helotiales</taxon>
        <taxon>Hyphodiscaceae</taxon>
        <taxon>Hyphodiscus</taxon>
    </lineage>
</organism>
<accession>A0A9P6VKW8</accession>
<reference evidence="2" key="1">
    <citation type="submission" date="2019-07" db="EMBL/GenBank/DDBJ databases">
        <title>Hyphodiscus hymeniophilus genome sequencing and assembly.</title>
        <authorList>
            <person name="Kramer G."/>
            <person name="Nodwell J."/>
        </authorList>
    </citation>
    <scope>NUCLEOTIDE SEQUENCE</scope>
    <source>
        <strain evidence="2">ATCC 34498</strain>
    </source>
</reference>
<sequence length="318" mass="35255">MPLPTPPFDALPLQKDGPRGNAWGLFGAKDELGMLNRLTPENTLTATKEVVHGIRVCTDWTLNLPKAPCFNRRQFEHKITHKYPRTVNDDNVHLNTQSSTQWDGFRHFGYQDHEVYFNGCKQEDIHNSLRNGTHVWVENGGIVGRGVLLDYASWAASQGIKTEALSTWSIPVSDLKKVAESQNVTFHPNDILFVRSGYINALSSLPDNEAAVYASEPSGMPAIGVESCEETLKWIWENQFTAVAGDMIAFEAIPFQSEKFSLHEWLLAGWGLPIGELFHLEALAAECRKLGKWSFLFSSVPLNVPGGVASPPNGVAIL</sequence>
<dbReference type="EMBL" id="VNKQ01000006">
    <property type="protein sequence ID" value="KAG0650111.1"/>
    <property type="molecule type" value="Genomic_DNA"/>
</dbReference>